<feature type="compositionally biased region" description="Polar residues" evidence="3">
    <location>
        <begin position="485"/>
        <end position="503"/>
    </location>
</feature>
<feature type="region of interest" description="Disordered" evidence="3">
    <location>
        <begin position="376"/>
        <end position="538"/>
    </location>
</feature>
<evidence type="ECO:0000256" key="3">
    <source>
        <dbReference type="SAM" id="MobiDB-lite"/>
    </source>
</evidence>
<dbReference type="PROSITE" id="PS50010">
    <property type="entry name" value="DH_2"/>
    <property type="match status" value="1"/>
</dbReference>
<feature type="region of interest" description="Disordered" evidence="3">
    <location>
        <begin position="765"/>
        <end position="786"/>
    </location>
</feature>
<dbReference type="GO" id="GO:0035025">
    <property type="term" value="P:positive regulation of Rho protein signal transduction"/>
    <property type="evidence" value="ECO:0007669"/>
    <property type="project" value="TreeGrafter"/>
</dbReference>
<feature type="region of interest" description="Disordered" evidence="3">
    <location>
        <begin position="1"/>
        <end position="248"/>
    </location>
</feature>
<feature type="compositionally biased region" description="Low complexity" evidence="3">
    <location>
        <begin position="67"/>
        <end position="85"/>
    </location>
</feature>
<dbReference type="PANTHER" id="PTHR46006">
    <property type="entry name" value="RHO GUANINE NUCLEOTIDE EXCHANGE FACTOR AT 64C, ISOFORM A"/>
    <property type="match status" value="1"/>
</dbReference>
<feature type="compositionally biased region" description="Acidic residues" evidence="3">
    <location>
        <begin position="916"/>
        <end position="927"/>
    </location>
</feature>
<feature type="compositionally biased region" description="Acidic residues" evidence="3">
    <location>
        <begin position="419"/>
        <end position="428"/>
    </location>
</feature>
<evidence type="ECO:0000313" key="5">
    <source>
        <dbReference type="EMBL" id="KAJ3483344.1"/>
    </source>
</evidence>
<keyword evidence="6" id="KW-1185">Reference proteome</keyword>
<dbReference type="InterPro" id="IPR051480">
    <property type="entry name" value="Endocytic_GEF_Adapter"/>
</dbReference>
<feature type="compositionally biased region" description="Low complexity" evidence="3">
    <location>
        <begin position="209"/>
        <end position="226"/>
    </location>
</feature>
<gene>
    <name evidence="5" type="ORF">NLI96_g6379</name>
</gene>
<evidence type="ECO:0000259" key="4">
    <source>
        <dbReference type="PROSITE" id="PS50010"/>
    </source>
</evidence>
<dbReference type="SUPFAM" id="SSF48065">
    <property type="entry name" value="DBL homology domain (DH-domain)"/>
    <property type="match status" value="1"/>
</dbReference>
<name>A0AAD5YFZ9_9APHY</name>
<dbReference type="GO" id="GO:0005085">
    <property type="term" value="F:guanyl-nucleotide exchange factor activity"/>
    <property type="evidence" value="ECO:0007669"/>
    <property type="project" value="InterPro"/>
</dbReference>
<evidence type="ECO:0000256" key="1">
    <source>
        <dbReference type="ARBA" id="ARBA00004496"/>
    </source>
</evidence>
<dbReference type="GO" id="GO:0005737">
    <property type="term" value="C:cytoplasm"/>
    <property type="evidence" value="ECO:0007669"/>
    <property type="project" value="UniProtKB-SubCell"/>
</dbReference>
<comment type="caution">
    <text evidence="5">The sequence shown here is derived from an EMBL/GenBank/DDBJ whole genome shotgun (WGS) entry which is preliminary data.</text>
</comment>
<proteinExistence type="predicted"/>
<keyword evidence="2" id="KW-0963">Cytoplasm</keyword>
<dbReference type="Pfam" id="PF00621">
    <property type="entry name" value="RhoGEF"/>
    <property type="match status" value="1"/>
</dbReference>
<dbReference type="InterPro" id="IPR035899">
    <property type="entry name" value="DBL_dom_sf"/>
</dbReference>
<feature type="region of interest" description="Disordered" evidence="3">
    <location>
        <begin position="1005"/>
        <end position="1104"/>
    </location>
</feature>
<dbReference type="EMBL" id="JANAWD010000232">
    <property type="protein sequence ID" value="KAJ3483344.1"/>
    <property type="molecule type" value="Genomic_DNA"/>
</dbReference>
<comment type="subcellular location">
    <subcellularLocation>
        <location evidence="1">Cytoplasm</location>
    </subcellularLocation>
</comment>
<dbReference type="InterPro" id="IPR000219">
    <property type="entry name" value="DH_dom"/>
</dbReference>
<feature type="compositionally biased region" description="Polar residues" evidence="3">
    <location>
        <begin position="124"/>
        <end position="142"/>
    </location>
</feature>
<protein>
    <recommendedName>
        <fullName evidence="4">DH domain-containing protein</fullName>
    </recommendedName>
</protein>
<dbReference type="AlphaFoldDB" id="A0AAD5YFZ9"/>
<feature type="compositionally biased region" description="Basic and acidic residues" evidence="3">
    <location>
        <begin position="107"/>
        <end position="118"/>
    </location>
</feature>
<organism evidence="5 6">
    <name type="scientific">Meripilus lineatus</name>
    <dbReference type="NCBI Taxonomy" id="2056292"/>
    <lineage>
        <taxon>Eukaryota</taxon>
        <taxon>Fungi</taxon>
        <taxon>Dikarya</taxon>
        <taxon>Basidiomycota</taxon>
        <taxon>Agaricomycotina</taxon>
        <taxon>Agaricomycetes</taxon>
        <taxon>Polyporales</taxon>
        <taxon>Meripilaceae</taxon>
        <taxon>Meripilus</taxon>
    </lineage>
</organism>
<feature type="compositionally biased region" description="Basic and acidic residues" evidence="3">
    <location>
        <begin position="12"/>
        <end position="29"/>
    </location>
</feature>
<feature type="compositionally biased region" description="Polar residues" evidence="3">
    <location>
        <begin position="184"/>
        <end position="198"/>
    </location>
</feature>
<evidence type="ECO:0000313" key="6">
    <source>
        <dbReference type="Proteomes" id="UP001212997"/>
    </source>
</evidence>
<evidence type="ECO:0000256" key="2">
    <source>
        <dbReference type="ARBA" id="ARBA00022490"/>
    </source>
</evidence>
<dbReference type="SMART" id="SM00325">
    <property type="entry name" value="RhoGEF"/>
    <property type="match status" value="1"/>
</dbReference>
<dbReference type="Proteomes" id="UP001212997">
    <property type="component" value="Unassembled WGS sequence"/>
</dbReference>
<feature type="domain" description="DH" evidence="4">
    <location>
        <begin position="298"/>
        <end position="722"/>
    </location>
</feature>
<dbReference type="PANTHER" id="PTHR46006:SF7">
    <property type="entry name" value="DH DOMAIN-CONTAINING PROTEIN"/>
    <property type="match status" value="1"/>
</dbReference>
<reference evidence="5" key="1">
    <citation type="submission" date="2022-07" db="EMBL/GenBank/DDBJ databases">
        <title>Genome Sequence of Physisporinus lineatus.</title>
        <authorList>
            <person name="Buettner E."/>
        </authorList>
    </citation>
    <scope>NUCLEOTIDE SEQUENCE</scope>
    <source>
        <strain evidence="5">VT162</strain>
    </source>
</reference>
<dbReference type="Gene3D" id="1.20.900.10">
    <property type="entry name" value="Dbl homology (DH) domain"/>
    <property type="match status" value="2"/>
</dbReference>
<feature type="compositionally biased region" description="Pro residues" evidence="3">
    <location>
        <begin position="770"/>
        <end position="783"/>
    </location>
</feature>
<feature type="compositionally biased region" description="Low complexity" evidence="3">
    <location>
        <begin position="1015"/>
        <end position="1058"/>
    </location>
</feature>
<feature type="compositionally biased region" description="Polar residues" evidence="3">
    <location>
        <begin position="227"/>
        <end position="244"/>
    </location>
</feature>
<sequence length="1104" mass="120288">MKALFNRFNRGLSKEKDRDKDSLHREKIPHLPNLPEWPPRSTPTPTSLATFKPLPDISFRPLPPIEEPSSSNSSSTTPTPNASTSPLPPMKDDRVTSPTPHPLPPSRDSHSRSDKDSTGRSSRRTPNGSVNTNHSTTPTITDVQKKVAFISPPPTPGPTLDRQPLQSTTSPAAECTSPTPPSAAVNNPTAPAKTNVSRFQAAHVKDTRGSTSTTATSSKVDVATTSLKSTTPKPGSTRTATTSPYPKPYDGASIHQSLRSGTPYSQVTNASSRILSAQSWSEGAEEDLVSNLGARERTRQEVLWEIVASEGRYVSELMKLRDTFIEPLLHPFSTSPVASPTAMDFIDDFTRVESPRESLEHLPIAARFLSPLGFRSDSPSAQANPTRRAGGATTTDEHNGCYNTHNNKDTPNIDGESMNSEEEDEAEDQMGKGYSSSRKGLAAKHNHPRSPYGTTANRTAQPKVGLNLPFPVRSHQSLPPPPRVNQMTSSTHSLGRQSFVENNQQQHHHQGGKSGSNPPLPSNGNGGGSRVLRKWKKSNPSQAAAESIIVNGAVSPNQLPEDLRKCLEVIEGGILEGHMRLSEGLKKRYDEQYPLVRSLADVFVSNSHILHGYATYVLHLERALEQVDNALSTASATKKPKKQDADQWLKVCQYLQKLERQASDKGETGLAISLSKPFQRLLKYPLLFQNLLYHTDPSTFEYESTLQMVAEVETIVRSIEDEKIQKEERDKTRDVFARIDGLEKVKQLMVPKPSRVLMEERPALGINPLSDPPNTKPMAPPVARPVKGKTSFKRLSDVLQAGSNGIGGKKDQWLVVFNDVVLRCQRTGTTSLPLVAATNARSASLPELQGKAKYATTGRRNSHTKPRNLYKFLKIETWAIGDVVQPREGVVAMEDVVRSQQRVHSGIQQPRIVPLPDDDDEGGESDDSDRKSKMSFSYWGADKVTLQKPVVTKQRQTPTGGSSSSHHHGGPGSNTRRGGPTIGTTVYGRESSANAKFGTRLVSADGQVGLGGGMRPASRRTQTTTPTSRRGGGASSSTQQQQQQQQQQHQHQQQVGQSDEGHSVGGVVRATVTRPAWDGSTSTRATATPIPKRSRNTSQTSAAT</sequence>
<accession>A0AAD5YFZ9</accession>
<feature type="region of interest" description="Disordered" evidence="3">
    <location>
        <begin position="901"/>
        <end position="991"/>
    </location>
</feature>